<evidence type="ECO:0000313" key="2">
    <source>
        <dbReference type="Proteomes" id="UP000559256"/>
    </source>
</evidence>
<dbReference type="OrthoDB" id="3270987at2759"/>
<dbReference type="Proteomes" id="UP000559256">
    <property type="component" value="Unassembled WGS sequence"/>
</dbReference>
<sequence length="520" mass="58521">MQTSRCSACGQPDLRFLEATTKSYSLPPHLLQSNEAVDDENMVSLRRTLEDARRDKFLLERRITFLEGILQKDITNYHSVRSAVHQYHLVVSSFPLRHLPAEIILEIAFWTIDSESGLADVLDCTRGPWPMAQVCKRWREVLLDSSALWSNLSICYNYARPQCAVPLLMTYLERSKTHPLTIGYQAKGVDPRLSATLLGVAVVHSQRWKTLRLQFSSYMLDALRRAKGRMETLEKLDIALAPKETSNGLNLDIFSSAPRLRCLSVVNFPNIDRVVFPWLQLTDYRAIQTHVKEHISVLRQTPNLLECTLTCEGQHRAADISHGAPPIVLPRLMILGLHGSAISVLQAIRAPGLRILLAENINKAVYVEGSFRSFVSACSSLTHLSIPSCIPPDEVLNVLQMDNLLTLNSLRLDLEISGSHSQFGAMMQFLRYKEDPGACVLSELQHISMSVYCSAGSLNIAEIVGMVKSRCKMPETMFSTHHLLRKLRSFELEINHSGGPAFEQLKLLQDEGLDLTLRLR</sequence>
<proteinExistence type="predicted"/>
<dbReference type="EMBL" id="JAACJM010000316">
    <property type="protein sequence ID" value="KAF5332018.1"/>
    <property type="molecule type" value="Genomic_DNA"/>
</dbReference>
<keyword evidence="2" id="KW-1185">Reference proteome</keyword>
<dbReference type="AlphaFoldDB" id="A0A8H5C0Q9"/>
<comment type="caution">
    <text evidence="1">The sequence shown here is derived from an EMBL/GenBank/DDBJ whole genome shotgun (WGS) entry which is preliminary data.</text>
</comment>
<dbReference type="Gene3D" id="3.80.10.10">
    <property type="entry name" value="Ribonuclease Inhibitor"/>
    <property type="match status" value="1"/>
</dbReference>
<organism evidence="1 2">
    <name type="scientific">Tetrapyrgos nigripes</name>
    <dbReference type="NCBI Taxonomy" id="182062"/>
    <lineage>
        <taxon>Eukaryota</taxon>
        <taxon>Fungi</taxon>
        <taxon>Dikarya</taxon>
        <taxon>Basidiomycota</taxon>
        <taxon>Agaricomycotina</taxon>
        <taxon>Agaricomycetes</taxon>
        <taxon>Agaricomycetidae</taxon>
        <taxon>Agaricales</taxon>
        <taxon>Marasmiineae</taxon>
        <taxon>Marasmiaceae</taxon>
        <taxon>Tetrapyrgos</taxon>
    </lineage>
</organism>
<name>A0A8H5C0Q9_9AGAR</name>
<gene>
    <name evidence="1" type="ORF">D9758_014593</name>
</gene>
<dbReference type="SUPFAM" id="SSF52047">
    <property type="entry name" value="RNI-like"/>
    <property type="match status" value="1"/>
</dbReference>
<dbReference type="InterPro" id="IPR032675">
    <property type="entry name" value="LRR_dom_sf"/>
</dbReference>
<evidence type="ECO:0008006" key="3">
    <source>
        <dbReference type="Google" id="ProtNLM"/>
    </source>
</evidence>
<evidence type="ECO:0000313" key="1">
    <source>
        <dbReference type="EMBL" id="KAF5332018.1"/>
    </source>
</evidence>
<reference evidence="1 2" key="1">
    <citation type="journal article" date="2020" name="ISME J.">
        <title>Uncovering the hidden diversity of litter-decomposition mechanisms in mushroom-forming fungi.</title>
        <authorList>
            <person name="Floudas D."/>
            <person name="Bentzer J."/>
            <person name="Ahren D."/>
            <person name="Johansson T."/>
            <person name="Persson P."/>
            <person name="Tunlid A."/>
        </authorList>
    </citation>
    <scope>NUCLEOTIDE SEQUENCE [LARGE SCALE GENOMIC DNA]</scope>
    <source>
        <strain evidence="1 2">CBS 291.85</strain>
    </source>
</reference>
<protein>
    <recommendedName>
        <fullName evidence="3">F-box domain-containing protein</fullName>
    </recommendedName>
</protein>
<accession>A0A8H5C0Q9</accession>